<dbReference type="RefSeq" id="WP_052548700.1">
    <property type="nucleotide sequence ID" value="NZ_JMCC02000029.1"/>
</dbReference>
<sequence>MTDSDTHELGIRIDPVQGVAFFGIEAVNRQLALGRRVKEIRPGGAIMTKLGENEGHVRMTLGGCDIVVVFEAEDDAGAT</sequence>
<dbReference type="Proteomes" id="UP000031599">
    <property type="component" value="Unassembled WGS sequence"/>
</dbReference>
<organism evidence="1 2">
    <name type="scientific">Enhygromyxa salina</name>
    <dbReference type="NCBI Taxonomy" id="215803"/>
    <lineage>
        <taxon>Bacteria</taxon>
        <taxon>Pseudomonadati</taxon>
        <taxon>Myxococcota</taxon>
        <taxon>Polyangia</taxon>
        <taxon>Nannocystales</taxon>
        <taxon>Nannocystaceae</taxon>
        <taxon>Enhygromyxa</taxon>
    </lineage>
</organism>
<dbReference type="AlphaFoldDB" id="A0A0C1ZHQ3"/>
<comment type="caution">
    <text evidence="1">The sequence shown here is derived from an EMBL/GenBank/DDBJ whole genome shotgun (WGS) entry which is preliminary data.</text>
</comment>
<protein>
    <submittedName>
        <fullName evidence="1">Uncharacterized protein</fullName>
    </submittedName>
</protein>
<evidence type="ECO:0000313" key="2">
    <source>
        <dbReference type="Proteomes" id="UP000031599"/>
    </source>
</evidence>
<reference evidence="1 2" key="1">
    <citation type="submission" date="2014-12" db="EMBL/GenBank/DDBJ databases">
        <title>Genome assembly of Enhygromyxa salina DSM 15201.</title>
        <authorList>
            <person name="Sharma G."/>
            <person name="Subramanian S."/>
        </authorList>
    </citation>
    <scope>NUCLEOTIDE SEQUENCE [LARGE SCALE GENOMIC DNA]</scope>
    <source>
        <strain evidence="1 2">DSM 15201</strain>
    </source>
</reference>
<accession>A0A0C1ZHQ3</accession>
<gene>
    <name evidence="1" type="ORF">DB30_03726</name>
</gene>
<evidence type="ECO:0000313" key="1">
    <source>
        <dbReference type="EMBL" id="KIG17129.1"/>
    </source>
</evidence>
<proteinExistence type="predicted"/>
<name>A0A0C1ZHQ3_9BACT</name>
<dbReference type="EMBL" id="JMCC02000029">
    <property type="protein sequence ID" value="KIG17129.1"/>
    <property type="molecule type" value="Genomic_DNA"/>
</dbReference>